<feature type="compositionally biased region" description="Basic and acidic residues" evidence="1">
    <location>
        <begin position="236"/>
        <end position="255"/>
    </location>
</feature>
<feature type="region of interest" description="Disordered" evidence="1">
    <location>
        <begin position="86"/>
        <end position="168"/>
    </location>
</feature>
<feature type="region of interest" description="Disordered" evidence="1">
    <location>
        <begin position="187"/>
        <end position="292"/>
    </location>
</feature>
<evidence type="ECO:0000313" key="3">
    <source>
        <dbReference type="Proteomes" id="UP000823388"/>
    </source>
</evidence>
<proteinExistence type="predicted"/>
<feature type="compositionally biased region" description="Basic and acidic residues" evidence="1">
    <location>
        <begin position="12"/>
        <end position="27"/>
    </location>
</feature>
<feature type="compositionally biased region" description="Polar residues" evidence="1">
    <location>
        <begin position="133"/>
        <end position="147"/>
    </location>
</feature>
<sequence>MAMYGEAIQDYFSKRREPRVRPSRLEPRQTVPSGGMSARKLPRSCAREGRRKRHRGRLLLLPSPDATCRQDFFFFRSSSAPARVNGSVVASRSQPTRCRRTSHSRRAGHCQTRRRQAGAPGPAPLPGHAHCQTPLQWHVSSPATSWASGGGRGNTSTGARGDQEKRPAPVVFRRASQPVFAVTNSGCAWPNPGPSQTAGPGRCPVAAPPPPPTRTSRGPRRGARTSRSAGSGGGDAMRHASRGGDEASRQLRRGPDTGVGAGSTGKRAGSGAHGAVGGKGIRHAAPPDDAYPAGARIAHALSHRPSRAIPIYS</sequence>
<dbReference type="Proteomes" id="UP000823388">
    <property type="component" value="Chromosome 9K"/>
</dbReference>
<evidence type="ECO:0000256" key="1">
    <source>
        <dbReference type="SAM" id="MobiDB-lite"/>
    </source>
</evidence>
<feature type="compositionally biased region" description="Basic residues" evidence="1">
    <location>
        <begin position="97"/>
        <end position="116"/>
    </location>
</feature>
<comment type="caution">
    <text evidence="2">The sequence shown here is derived from an EMBL/GenBank/DDBJ whole genome shotgun (WGS) entry which is preliminary data.</text>
</comment>
<protein>
    <submittedName>
        <fullName evidence="2">Uncharacterized protein</fullName>
    </submittedName>
</protein>
<dbReference type="EMBL" id="CM029053">
    <property type="protein sequence ID" value="KAG2552345.1"/>
    <property type="molecule type" value="Genomic_DNA"/>
</dbReference>
<keyword evidence="3" id="KW-1185">Reference proteome</keyword>
<evidence type="ECO:0000313" key="2">
    <source>
        <dbReference type="EMBL" id="KAG2552345.1"/>
    </source>
</evidence>
<feature type="region of interest" description="Disordered" evidence="1">
    <location>
        <begin position="1"/>
        <end position="52"/>
    </location>
</feature>
<gene>
    <name evidence="2" type="ORF">PVAP13_9KG427333</name>
</gene>
<organism evidence="2 3">
    <name type="scientific">Panicum virgatum</name>
    <name type="common">Blackwell switchgrass</name>
    <dbReference type="NCBI Taxonomy" id="38727"/>
    <lineage>
        <taxon>Eukaryota</taxon>
        <taxon>Viridiplantae</taxon>
        <taxon>Streptophyta</taxon>
        <taxon>Embryophyta</taxon>
        <taxon>Tracheophyta</taxon>
        <taxon>Spermatophyta</taxon>
        <taxon>Magnoliopsida</taxon>
        <taxon>Liliopsida</taxon>
        <taxon>Poales</taxon>
        <taxon>Poaceae</taxon>
        <taxon>PACMAD clade</taxon>
        <taxon>Panicoideae</taxon>
        <taxon>Panicodae</taxon>
        <taxon>Paniceae</taxon>
        <taxon>Panicinae</taxon>
        <taxon>Panicum</taxon>
        <taxon>Panicum sect. Hiantes</taxon>
    </lineage>
</organism>
<reference evidence="2" key="1">
    <citation type="submission" date="2020-05" db="EMBL/GenBank/DDBJ databases">
        <title>WGS assembly of Panicum virgatum.</title>
        <authorList>
            <person name="Lovell J.T."/>
            <person name="Jenkins J."/>
            <person name="Shu S."/>
            <person name="Juenger T.E."/>
            <person name="Schmutz J."/>
        </authorList>
    </citation>
    <scope>NUCLEOTIDE SEQUENCE</scope>
    <source>
        <strain evidence="2">AP13</strain>
    </source>
</reference>
<accession>A0A8T0NV16</accession>
<name>A0A8T0NV16_PANVG</name>
<dbReference type="AlphaFoldDB" id="A0A8T0NV16"/>